<evidence type="ECO:0000256" key="1">
    <source>
        <dbReference type="SAM" id="Phobius"/>
    </source>
</evidence>
<dbReference type="AlphaFoldDB" id="A0A1H5D3B0"/>
<dbReference type="Pfam" id="PF03729">
    <property type="entry name" value="DUF308"/>
    <property type="match status" value="1"/>
</dbReference>
<dbReference type="OrthoDB" id="9815400at2"/>
<sequence length="187" mass="19934">MTTTNHASMLSRAFADVHAKWGWFVGLGLVFIVLGAVAAGNLLLATIVTVYYVSAGMIVAGVMQIVQSLRVKTWRGFLWWMLSGVLYAAAGVVTSMNPLLASVFLTLMLALLTVASGVARLWLGFQARTDHGWGWIVASGVVTAIAGLVFLLGWPVNSLWLLGLVLAIDLVFQGCALVGLGLRFRAA</sequence>
<feature type="transmembrane region" description="Helical" evidence="1">
    <location>
        <begin position="50"/>
        <end position="69"/>
    </location>
</feature>
<keyword evidence="1" id="KW-0812">Transmembrane</keyword>
<gene>
    <name evidence="2" type="ORF">SAMN05444164_5627</name>
</gene>
<feature type="transmembrane region" description="Helical" evidence="1">
    <location>
        <begin position="76"/>
        <end position="93"/>
    </location>
</feature>
<feature type="transmembrane region" description="Helical" evidence="1">
    <location>
        <begin position="99"/>
        <end position="123"/>
    </location>
</feature>
<dbReference type="GO" id="GO:0005886">
    <property type="term" value="C:plasma membrane"/>
    <property type="evidence" value="ECO:0007669"/>
    <property type="project" value="TreeGrafter"/>
</dbReference>
<dbReference type="PANTHER" id="PTHR34989:SF1">
    <property type="entry name" value="PROTEIN HDED"/>
    <property type="match status" value="1"/>
</dbReference>
<dbReference type="RefSeq" id="WP_092122069.1">
    <property type="nucleotide sequence ID" value="NZ_FNTH01000001.1"/>
</dbReference>
<protein>
    <submittedName>
        <fullName evidence="2">Uncharacterized membrane protein HdeD, DUF308 family</fullName>
    </submittedName>
</protein>
<feature type="transmembrane region" description="Helical" evidence="1">
    <location>
        <begin position="21"/>
        <end position="44"/>
    </location>
</feature>
<dbReference type="EMBL" id="FNTH01000001">
    <property type="protein sequence ID" value="SED73377.1"/>
    <property type="molecule type" value="Genomic_DNA"/>
</dbReference>
<evidence type="ECO:0000313" key="2">
    <source>
        <dbReference type="EMBL" id="SED73377.1"/>
    </source>
</evidence>
<dbReference type="InterPro" id="IPR005325">
    <property type="entry name" value="DUF308_memb"/>
</dbReference>
<keyword evidence="1" id="KW-0472">Membrane</keyword>
<dbReference type="PANTHER" id="PTHR34989">
    <property type="entry name" value="PROTEIN HDED"/>
    <property type="match status" value="1"/>
</dbReference>
<accession>A0A1H5D3B0</accession>
<proteinExistence type="predicted"/>
<keyword evidence="1" id="KW-1133">Transmembrane helix</keyword>
<evidence type="ECO:0000313" key="3">
    <source>
        <dbReference type="Proteomes" id="UP000198992"/>
    </source>
</evidence>
<feature type="transmembrane region" description="Helical" evidence="1">
    <location>
        <begin position="135"/>
        <end position="154"/>
    </location>
</feature>
<name>A0A1H5D3B0_9BRAD</name>
<reference evidence="2 3" key="1">
    <citation type="submission" date="2016-10" db="EMBL/GenBank/DDBJ databases">
        <authorList>
            <person name="de Groot N.N."/>
        </authorList>
    </citation>
    <scope>NUCLEOTIDE SEQUENCE [LARGE SCALE GENOMIC DNA]</scope>
    <source>
        <strain evidence="2 3">MT12</strain>
    </source>
</reference>
<dbReference type="Proteomes" id="UP000198992">
    <property type="component" value="Unassembled WGS sequence"/>
</dbReference>
<dbReference type="InterPro" id="IPR052712">
    <property type="entry name" value="Acid_resist_chaperone_HdeD"/>
</dbReference>
<organism evidence="2 3">
    <name type="scientific">Bradyrhizobium erythrophlei</name>
    <dbReference type="NCBI Taxonomy" id="1437360"/>
    <lineage>
        <taxon>Bacteria</taxon>
        <taxon>Pseudomonadati</taxon>
        <taxon>Pseudomonadota</taxon>
        <taxon>Alphaproteobacteria</taxon>
        <taxon>Hyphomicrobiales</taxon>
        <taxon>Nitrobacteraceae</taxon>
        <taxon>Bradyrhizobium</taxon>
    </lineage>
</organism>
<feature type="transmembrane region" description="Helical" evidence="1">
    <location>
        <begin position="160"/>
        <end position="182"/>
    </location>
</feature>